<dbReference type="GO" id="GO:0006355">
    <property type="term" value="P:regulation of DNA-templated transcription"/>
    <property type="evidence" value="ECO:0007669"/>
    <property type="project" value="UniProtKB-UniRule"/>
</dbReference>
<dbReference type="Proteomes" id="UP001457282">
    <property type="component" value="Unassembled WGS sequence"/>
</dbReference>
<dbReference type="InterPro" id="IPR031052">
    <property type="entry name" value="FHY3/FAR1"/>
</dbReference>
<keyword evidence="1" id="KW-0539">Nucleus</keyword>
<comment type="subcellular location">
    <subcellularLocation>
        <location evidence="1">Nucleus</location>
    </subcellularLocation>
</comment>
<evidence type="ECO:0000256" key="1">
    <source>
        <dbReference type="RuleBase" id="RU367018"/>
    </source>
</evidence>
<keyword evidence="4" id="KW-1185">Reference proteome</keyword>
<dbReference type="PANTHER" id="PTHR31669">
    <property type="entry name" value="PROTEIN FAR1-RELATED SEQUENCE 10-RELATED"/>
    <property type="match status" value="1"/>
</dbReference>
<dbReference type="EMBL" id="JBEDUW010000004">
    <property type="protein sequence ID" value="KAK9931559.1"/>
    <property type="molecule type" value="Genomic_DNA"/>
</dbReference>
<keyword evidence="1" id="KW-0479">Metal-binding</keyword>
<comment type="caution">
    <text evidence="3">The sequence shown here is derived from an EMBL/GenBank/DDBJ whole genome shotgun (WGS) entry which is preliminary data.</text>
</comment>
<dbReference type="GO" id="GO:0005634">
    <property type="term" value="C:nucleus"/>
    <property type="evidence" value="ECO:0007669"/>
    <property type="project" value="UniProtKB-SubCell"/>
</dbReference>
<dbReference type="GO" id="GO:0008270">
    <property type="term" value="F:zinc ion binding"/>
    <property type="evidence" value="ECO:0007669"/>
    <property type="project" value="UniProtKB-UniRule"/>
</dbReference>
<accession>A0AAW1X670</accession>
<gene>
    <name evidence="3" type="ORF">M0R45_018832</name>
</gene>
<keyword evidence="1" id="KW-0862">Zinc</keyword>
<protein>
    <recommendedName>
        <fullName evidence="1">Protein FAR1-RELATED SEQUENCE</fullName>
    </recommendedName>
</protein>
<proteinExistence type="inferred from homology"/>
<feature type="region of interest" description="Disordered" evidence="2">
    <location>
        <begin position="264"/>
        <end position="286"/>
    </location>
</feature>
<sequence>MRSSELEETFRCNNGIPSRAARSSGSRSKLPSLVVCKMFESMGWLCRHSLRVLNVRNITQIPAQYILKRWTKDAKIGLDGSDGSLQVKDKSTVTLRRNSLMRMACSIINEEAQTESTSKIVLQKLTELSELIDKEMKKIKLDDVRKEISEVLNDDLGDNDGNERQILNPSSVWPKGMKKIKLPSSVDHCSLTKKNSKGSETLISFVGANLNNQQFSTRLPTNNVPTHFPQVYQNPTWTFSQHNFHYPSMFPTYDYRPWLIQQSSSTSQRATHPNLCDSEQQPITRE</sequence>
<dbReference type="PANTHER" id="PTHR31669:SF282">
    <property type="entry name" value="PROTEIN FAR1-RELATED SEQUENCE"/>
    <property type="match status" value="1"/>
</dbReference>
<keyword evidence="1" id="KW-0863">Zinc-finger</keyword>
<evidence type="ECO:0000313" key="4">
    <source>
        <dbReference type="Proteomes" id="UP001457282"/>
    </source>
</evidence>
<evidence type="ECO:0000256" key="2">
    <source>
        <dbReference type="SAM" id="MobiDB-lite"/>
    </source>
</evidence>
<comment type="function">
    <text evidence="1">Putative transcription activator involved in regulating light control of development.</text>
</comment>
<reference evidence="3 4" key="1">
    <citation type="journal article" date="2023" name="G3 (Bethesda)">
        <title>A chromosome-length genome assembly and annotation of blackberry (Rubus argutus, cv. 'Hillquist').</title>
        <authorList>
            <person name="Bruna T."/>
            <person name="Aryal R."/>
            <person name="Dudchenko O."/>
            <person name="Sargent D.J."/>
            <person name="Mead D."/>
            <person name="Buti M."/>
            <person name="Cavallini A."/>
            <person name="Hytonen T."/>
            <person name="Andres J."/>
            <person name="Pham M."/>
            <person name="Weisz D."/>
            <person name="Mascagni F."/>
            <person name="Usai G."/>
            <person name="Natali L."/>
            <person name="Bassil N."/>
            <person name="Fernandez G.E."/>
            <person name="Lomsadze A."/>
            <person name="Armour M."/>
            <person name="Olukolu B."/>
            <person name="Poorten T."/>
            <person name="Britton C."/>
            <person name="Davik J."/>
            <person name="Ashrafi H."/>
            <person name="Aiden E.L."/>
            <person name="Borodovsky M."/>
            <person name="Worthington M."/>
        </authorList>
    </citation>
    <scope>NUCLEOTIDE SEQUENCE [LARGE SCALE GENOMIC DNA]</scope>
    <source>
        <strain evidence="3">PI 553951</strain>
    </source>
</reference>
<organism evidence="3 4">
    <name type="scientific">Rubus argutus</name>
    <name type="common">Southern blackberry</name>
    <dbReference type="NCBI Taxonomy" id="59490"/>
    <lineage>
        <taxon>Eukaryota</taxon>
        <taxon>Viridiplantae</taxon>
        <taxon>Streptophyta</taxon>
        <taxon>Embryophyta</taxon>
        <taxon>Tracheophyta</taxon>
        <taxon>Spermatophyta</taxon>
        <taxon>Magnoliopsida</taxon>
        <taxon>eudicotyledons</taxon>
        <taxon>Gunneridae</taxon>
        <taxon>Pentapetalae</taxon>
        <taxon>rosids</taxon>
        <taxon>fabids</taxon>
        <taxon>Rosales</taxon>
        <taxon>Rosaceae</taxon>
        <taxon>Rosoideae</taxon>
        <taxon>Rosoideae incertae sedis</taxon>
        <taxon>Rubus</taxon>
    </lineage>
</organism>
<evidence type="ECO:0000313" key="3">
    <source>
        <dbReference type="EMBL" id="KAK9931559.1"/>
    </source>
</evidence>
<comment type="similarity">
    <text evidence="1">Belongs to the FHY3/FAR1 family.</text>
</comment>
<name>A0AAW1X670_RUBAR</name>
<dbReference type="AlphaFoldDB" id="A0AAW1X670"/>